<reference evidence="1 2" key="1">
    <citation type="submission" date="2011-04" db="EMBL/GenBank/DDBJ databases">
        <authorList>
            <person name="Muzny D."/>
            <person name="Qin X."/>
            <person name="Deng J."/>
            <person name="Jiang H."/>
            <person name="Liu Y."/>
            <person name="Qu J."/>
            <person name="Song X.-Z."/>
            <person name="Zhang L."/>
            <person name="Thornton R."/>
            <person name="Coyle M."/>
            <person name="Francisco L."/>
            <person name="Jackson L."/>
            <person name="Javaid M."/>
            <person name="Korchina V."/>
            <person name="Kovar C."/>
            <person name="Mata R."/>
            <person name="Mathew T."/>
            <person name="Ngo R."/>
            <person name="Nguyen L."/>
            <person name="Nguyen N."/>
            <person name="Okwuonu G."/>
            <person name="Ongeri F."/>
            <person name="Pham C."/>
            <person name="Simmons D."/>
            <person name="Wilczek-Boney K."/>
            <person name="Hale W."/>
            <person name="Jakkamsetti A."/>
            <person name="Pham P."/>
            <person name="Ruth R."/>
            <person name="San Lucas F."/>
            <person name="Warren J."/>
            <person name="Zhang J."/>
            <person name="Zhao Z."/>
            <person name="Zhou C."/>
            <person name="Zhu D."/>
            <person name="Lee S."/>
            <person name="Bess C."/>
            <person name="Blankenburg K."/>
            <person name="Forbes L."/>
            <person name="Fu Q."/>
            <person name="Gubbala S."/>
            <person name="Hirani K."/>
            <person name="Jayaseelan J.C."/>
            <person name="Lara F."/>
            <person name="Munidasa M."/>
            <person name="Palculict T."/>
            <person name="Patil S."/>
            <person name="Pu L.-L."/>
            <person name="Saada N."/>
            <person name="Tang L."/>
            <person name="Weissenberger G."/>
            <person name="Zhu Y."/>
            <person name="Hemphill L."/>
            <person name="Shang Y."/>
            <person name="Youmans B."/>
            <person name="Ayvaz T."/>
            <person name="Ross M."/>
            <person name="Santibanez J."/>
            <person name="Aqrawi P."/>
            <person name="Gross S."/>
            <person name="Joshi V."/>
            <person name="Fowler G."/>
            <person name="Nazareth L."/>
            <person name="Reid J."/>
            <person name="Worley K."/>
            <person name="Petrosino J."/>
            <person name="Highlander S."/>
            <person name="Gibbs R."/>
        </authorList>
    </citation>
    <scope>NUCLEOTIDE SEQUENCE [LARGE SCALE GENOMIC DNA]</scope>
    <source>
        <strain evidence="1 2">DSM 2778</strain>
    </source>
</reference>
<accession>F5RJJ4</accession>
<evidence type="ECO:0000313" key="2">
    <source>
        <dbReference type="Proteomes" id="UP000004067"/>
    </source>
</evidence>
<keyword evidence="2" id="KW-1185">Reference proteome</keyword>
<protein>
    <submittedName>
        <fullName evidence="1">Uncharacterized protein</fullName>
    </submittedName>
</protein>
<dbReference type="EMBL" id="AFHQ01000012">
    <property type="protein sequence ID" value="EGK61645.1"/>
    <property type="molecule type" value="Genomic_DNA"/>
</dbReference>
<organism evidence="1 2">
    <name type="scientific">Centipeda periodontii DSM 2778</name>
    <dbReference type="NCBI Taxonomy" id="888060"/>
    <lineage>
        <taxon>Bacteria</taxon>
        <taxon>Bacillati</taxon>
        <taxon>Bacillota</taxon>
        <taxon>Negativicutes</taxon>
        <taxon>Selenomonadales</taxon>
        <taxon>Selenomonadaceae</taxon>
        <taxon>Centipeda</taxon>
    </lineage>
</organism>
<dbReference type="Proteomes" id="UP000004067">
    <property type="component" value="Unassembled WGS sequence"/>
</dbReference>
<sequence>MQQDGLNFDHLKEEYVICICEGAAEQAIIELLLDHNSLVFAHDNLVGREVTRKRKSSEIQSSFLNRAYQRRVNILRILDSKKDSFKLPFLYAERYPVHNIYTRPEIEILLIIAEGQVEKYLQKDKTRYKPSSYCAEILFPGEHIKSREFIQDYFADINKLHNAIRLYHEQAGKRGEANLFHLLSKSFIWTP</sequence>
<evidence type="ECO:0000313" key="1">
    <source>
        <dbReference type="EMBL" id="EGK61645.1"/>
    </source>
</evidence>
<dbReference type="eggNOG" id="ENOG5032YW9">
    <property type="taxonomic scope" value="Bacteria"/>
</dbReference>
<gene>
    <name evidence="1" type="ORF">HMPREF9081_0429</name>
</gene>
<dbReference type="AlphaFoldDB" id="F5RJJ4"/>
<comment type="caution">
    <text evidence="1">The sequence shown here is derived from an EMBL/GenBank/DDBJ whole genome shotgun (WGS) entry which is preliminary data.</text>
</comment>
<dbReference type="HOGENOM" id="CLU_120377_0_0_9"/>
<dbReference type="STRING" id="888060.HMPREF9081_0429"/>
<dbReference type="RefSeq" id="WP_006305261.1">
    <property type="nucleotide sequence ID" value="NZ_GL892076.1"/>
</dbReference>
<name>F5RJJ4_9FIRM</name>
<proteinExistence type="predicted"/>
<dbReference type="OrthoDB" id="1664716at2"/>